<accession>A0A835T752</accession>
<name>A0A835T752_CHLIN</name>
<proteinExistence type="predicted"/>
<feature type="compositionally biased region" description="Low complexity" evidence="1">
    <location>
        <begin position="32"/>
        <end position="61"/>
    </location>
</feature>
<dbReference type="InterPro" id="IPR046341">
    <property type="entry name" value="SET_dom_sf"/>
</dbReference>
<reference evidence="2" key="1">
    <citation type="journal article" date="2020" name="bioRxiv">
        <title>Comparative genomics of Chlamydomonas.</title>
        <authorList>
            <person name="Craig R.J."/>
            <person name="Hasan A.R."/>
            <person name="Ness R.W."/>
            <person name="Keightley P.D."/>
        </authorList>
    </citation>
    <scope>NUCLEOTIDE SEQUENCE</scope>
    <source>
        <strain evidence="2">SAG 7.73</strain>
    </source>
</reference>
<dbReference type="SUPFAM" id="SSF82199">
    <property type="entry name" value="SET domain"/>
    <property type="match status" value="1"/>
</dbReference>
<dbReference type="PANTHER" id="PTHR13271:SF154">
    <property type="entry name" value="GRIP DOMAIN-CONTAINING PROTEIN"/>
    <property type="match status" value="1"/>
</dbReference>
<evidence type="ECO:0008006" key="4">
    <source>
        <dbReference type="Google" id="ProtNLM"/>
    </source>
</evidence>
<feature type="compositionally biased region" description="Low complexity" evidence="1">
    <location>
        <begin position="292"/>
        <end position="308"/>
    </location>
</feature>
<dbReference type="Proteomes" id="UP000650467">
    <property type="component" value="Unassembled WGS sequence"/>
</dbReference>
<gene>
    <name evidence="2" type="ORF">HXX76_005223</name>
</gene>
<evidence type="ECO:0000313" key="2">
    <source>
        <dbReference type="EMBL" id="KAG2438676.1"/>
    </source>
</evidence>
<keyword evidence="3" id="KW-1185">Reference proteome</keyword>
<evidence type="ECO:0000313" key="3">
    <source>
        <dbReference type="Proteomes" id="UP000650467"/>
    </source>
</evidence>
<dbReference type="CDD" id="cd10527">
    <property type="entry name" value="SET_LSMT"/>
    <property type="match status" value="1"/>
</dbReference>
<organism evidence="2 3">
    <name type="scientific">Chlamydomonas incerta</name>
    <dbReference type="NCBI Taxonomy" id="51695"/>
    <lineage>
        <taxon>Eukaryota</taxon>
        <taxon>Viridiplantae</taxon>
        <taxon>Chlorophyta</taxon>
        <taxon>core chlorophytes</taxon>
        <taxon>Chlorophyceae</taxon>
        <taxon>CS clade</taxon>
        <taxon>Chlamydomonadales</taxon>
        <taxon>Chlamydomonadaceae</taxon>
        <taxon>Chlamydomonas</taxon>
    </lineage>
</organism>
<dbReference type="Gene3D" id="3.90.1410.10">
    <property type="entry name" value="set domain protein methyltransferase, domain 1"/>
    <property type="match status" value="1"/>
</dbReference>
<protein>
    <recommendedName>
        <fullName evidence="4">Rubisco LSMT substrate-binding domain-containing protein</fullName>
    </recommendedName>
</protein>
<feature type="region of interest" description="Disordered" evidence="1">
    <location>
        <begin position="1"/>
        <end position="66"/>
    </location>
</feature>
<dbReference type="AlphaFoldDB" id="A0A835T752"/>
<dbReference type="EMBL" id="JAEHOC010000009">
    <property type="protein sequence ID" value="KAG2438676.1"/>
    <property type="molecule type" value="Genomic_DNA"/>
</dbReference>
<comment type="caution">
    <text evidence="2">The sequence shown here is derived from an EMBL/GenBank/DDBJ whole genome shotgun (WGS) entry which is preliminary data.</text>
</comment>
<feature type="compositionally biased region" description="Low complexity" evidence="1">
    <location>
        <begin position="1"/>
        <end position="24"/>
    </location>
</feature>
<sequence length="482" mass="50026">MQQPPAIAAAPVPAAAPAAEEPAACRSSGLQGTAAPGAADTAGGAGSAPQAQQQQQKVQQQLIDDQSAAEPQQTTILIRVPLRLCLSHEVPGCCPGACSSRALAPMLACADQTAVPWEVVLAALLVWACRLPEAGPGTAGGGAGPDPGLARFWRRYRALLPTAVQQTSLTFWNRDELQQLQNDSLASEAAAWQATLLAAYRRFIDTPEFQEELGPGAVTLRDWLEAVGAVESRAFGFTSDADGRELHAYVPFFCLANYRPGALTLHVLRLQQPDPPAAGEADVGQRPDVADSDAAVGAPAGAGAPGSAWQPTADMVALELPHAADAASLAASPAQDGSRGCAGHPQIYIDYGKKDSRSLVLQYGFVIHGNPYDRLDWEGCGLGPSDRMRREWVYNAAEMLARRLEALAQAGAAPAGEAGEGAIRSRDSRGCDAGAAVKDADAVRSGEAALEQAQLLGPGGVAAARVRLRSAAASIVAACGWR</sequence>
<dbReference type="InterPro" id="IPR050600">
    <property type="entry name" value="SETD3_SETD6_MTase"/>
</dbReference>
<feature type="region of interest" description="Disordered" evidence="1">
    <location>
        <begin position="275"/>
        <end position="308"/>
    </location>
</feature>
<evidence type="ECO:0000256" key="1">
    <source>
        <dbReference type="SAM" id="MobiDB-lite"/>
    </source>
</evidence>
<dbReference type="GO" id="GO:0016279">
    <property type="term" value="F:protein-lysine N-methyltransferase activity"/>
    <property type="evidence" value="ECO:0007669"/>
    <property type="project" value="TreeGrafter"/>
</dbReference>
<dbReference type="PANTHER" id="PTHR13271">
    <property type="entry name" value="UNCHARACTERIZED PUTATIVE METHYLTRANSFERASE"/>
    <property type="match status" value="1"/>
</dbReference>
<dbReference type="OrthoDB" id="341421at2759"/>